<dbReference type="InterPro" id="IPR036388">
    <property type="entry name" value="WH-like_DNA-bd_sf"/>
</dbReference>
<dbReference type="AlphaFoldDB" id="A0A367VAD8"/>
<dbReference type="SUPFAM" id="SSF100950">
    <property type="entry name" value="NagB/RpiA/CoA transferase-like"/>
    <property type="match status" value="1"/>
</dbReference>
<dbReference type="GO" id="GO:0003700">
    <property type="term" value="F:DNA-binding transcription factor activity"/>
    <property type="evidence" value="ECO:0007669"/>
    <property type="project" value="InterPro"/>
</dbReference>
<dbReference type="PROSITE" id="PS00894">
    <property type="entry name" value="HTH_DEOR_1"/>
    <property type="match status" value="1"/>
</dbReference>
<protein>
    <submittedName>
        <fullName evidence="5">DeoR family transcriptional regulator</fullName>
    </submittedName>
</protein>
<evidence type="ECO:0000313" key="5">
    <source>
        <dbReference type="EMBL" id="RCK22196.1"/>
    </source>
</evidence>
<dbReference type="InterPro" id="IPR014036">
    <property type="entry name" value="DeoR-like_C"/>
</dbReference>
<dbReference type="InterPro" id="IPR001034">
    <property type="entry name" value="DeoR_HTH"/>
</dbReference>
<accession>A0A367VAD8</accession>
<evidence type="ECO:0000259" key="4">
    <source>
        <dbReference type="PROSITE" id="PS51000"/>
    </source>
</evidence>
<keyword evidence="3" id="KW-0804">Transcription</keyword>
<dbReference type="SMART" id="SM00420">
    <property type="entry name" value="HTH_DEOR"/>
    <property type="match status" value="1"/>
</dbReference>
<dbReference type="PRINTS" id="PR00037">
    <property type="entry name" value="HTHLACR"/>
</dbReference>
<dbReference type="GO" id="GO:0003677">
    <property type="term" value="F:DNA binding"/>
    <property type="evidence" value="ECO:0007669"/>
    <property type="project" value="UniProtKB-KW"/>
</dbReference>
<dbReference type="EMBL" id="JPWB01000004">
    <property type="protein sequence ID" value="RCK22196.1"/>
    <property type="molecule type" value="Genomic_DNA"/>
</dbReference>
<dbReference type="PROSITE" id="PS51000">
    <property type="entry name" value="HTH_DEOR_2"/>
    <property type="match status" value="1"/>
</dbReference>
<gene>
    <name evidence="5" type="ORF">TH6_11010</name>
</gene>
<reference evidence="5 6" key="1">
    <citation type="submission" date="2014-07" db="EMBL/GenBank/DDBJ databases">
        <title>Draft genome sequence of Thalassospira profundimaris R8-17.</title>
        <authorList>
            <person name="Lai Q."/>
            <person name="Shao Z."/>
        </authorList>
    </citation>
    <scope>NUCLEOTIDE SEQUENCE [LARGE SCALE GENOMIC DNA]</scope>
    <source>
        <strain evidence="5 6">R8-17</strain>
    </source>
</reference>
<evidence type="ECO:0000256" key="3">
    <source>
        <dbReference type="ARBA" id="ARBA00023163"/>
    </source>
</evidence>
<evidence type="ECO:0000313" key="6">
    <source>
        <dbReference type="Proteomes" id="UP000253061"/>
    </source>
</evidence>
<evidence type="ECO:0000256" key="1">
    <source>
        <dbReference type="ARBA" id="ARBA00023015"/>
    </source>
</evidence>
<dbReference type="RefSeq" id="WP_062955922.1">
    <property type="nucleotide sequence ID" value="NZ_JPWB01000004.1"/>
</dbReference>
<dbReference type="PANTHER" id="PTHR30363">
    <property type="entry name" value="HTH-TYPE TRANSCRIPTIONAL REGULATOR SRLR-RELATED"/>
    <property type="match status" value="1"/>
</dbReference>
<comment type="caution">
    <text evidence="5">The sequence shown here is derived from an EMBL/GenBank/DDBJ whole genome shotgun (WGS) entry which is preliminary data.</text>
</comment>
<dbReference type="InterPro" id="IPR036390">
    <property type="entry name" value="WH_DNA-bd_sf"/>
</dbReference>
<dbReference type="InterPro" id="IPR018356">
    <property type="entry name" value="Tscrpt_reg_HTH_DeoR_CS"/>
</dbReference>
<dbReference type="Gene3D" id="3.40.50.1360">
    <property type="match status" value="1"/>
</dbReference>
<dbReference type="SUPFAM" id="SSF46785">
    <property type="entry name" value="Winged helix' DNA-binding domain"/>
    <property type="match status" value="1"/>
</dbReference>
<feature type="domain" description="HTH deoR-type" evidence="4">
    <location>
        <begin position="6"/>
        <end position="61"/>
    </location>
</feature>
<organism evidence="5 6">
    <name type="scientific">Thalassospira profundimaris</name>
    <dbReference type="NCBI Taxonomy" id="502049"/>
    <lineage>
        <taxon>Bacteria</taxon>
        <taxon>Pseudomonadati</taxon>
        <taxon>Pseudomonadota</taxon>
        <taxon>Alphaproteobacteria</taxon>
        <taxon>Rhodospirillales</taxon>
        <taxon>Thalassospiraceae</taxon>
        <taxon>Thalassospira</taxon>
    </lineage>
</organism>
<keyword evidence="2" id="KW-0238">DNA-binding</keyword>
<dbReference type="Proteomes" id="UP000253061">
    <property type="component" value="Unassembled WGS sequence"/>
</dbReference>
<name>A0A367VAD8_9PROT</name>
<dbReference type="Pfam" id="PF00455">
    <property type="entry name" value="DeoRC"/>
    <property type="match status" value="1"/>
</dbReference>
<dbReference type="SMART" id="SM01134">
    <property type="entry name" value="DeoRC"/>
    <property type="match status" value="1"/>
</dbReference>
<keyword evidence="1" id="KW-0805">Transcription regulation</keyword>
<dbReference type="InterPro" id="IPR037171">
    <property type="entry name" value="NagB/RpiA_transferase-like"/>
</dbReference>
<dbReference type="PANTHER" id="PTHR30363:SF44">
    <property type="entry name" value="AGA OPERON TRANSCRIPTIONAL REPRESSOR-RELATED"/>
    <property type="match status" value="1"/>
</dbReference>
<dbReference type="Gene3D" id="1.10.10.10">
    <property type="entry name" value="Winged helix-like DNA-binding domain superfamily/Winged helix DNA-binding domain"/>
    <property type="match status" value="1"/>
</dbReference>
<evidence type="ECO:0000256" key="2">
    <source>
        <dbReference type="ARBA" id="ARBA00023125"/>
    </source>
</evidence>
<proteinExistence type="predicted"/>
<sequence length="257" mass="28033">MAANKKTLRQQRILGELDLEPSLRIADLAERLNVSNETIRRDFDELTSQGLINRTYGGAVRRQASEPGLNERHQLHIAERESIAKQSVPVLAGARHIMIGSGATTVHVAKRLAVTMTDLTVITHSFGVATVLAINPTIRVIMAPGLYHAQEGAMHGAQTVRFLENYRVEWAILGASGLDGDGASDALIEAADVYSVMMERATRSMIVADHTKFNQAFPARYCDWTSVDVLVTDEHPMGVLDETIRGGGCMIKAATKT</sequence>
<dbReference type="InterPro" id="IPR050313">
    <property type="entry name" value="Carb_Metab_HTH_regulators"/>
</dbReference>
<dbReference type="Pfam" id="PF08220">
    <property type="entry name" value="HTH_DeoR"/>
    <property type="match status" value="1"/>
</dbReference>